<name>A0ABX0Y0Q4_9ACTN</name>
<keyword evidence="3" id="KW-1185">Reference proteome</keyword>
<feature type="region of interest" description="Disordered" evidence="1">
    <location>
        <begin position="50"/>
        <end position="75"/>
    </location>
</feature>
<evidence type="ECO:0000313" key="2">
    <source>
        <dbReference type="EMBL" id="NJC71931.1"/>
    </source>
</evidence>
<dbReference type="Proteomes" id="UP000722989">
    <property type="component" value="Unassembled WGS sequence"/>
</dbReference>
<organism evidence="2 3">
    <name type="scientific">Planosporangium thailandense</name>
    <dbReference type="NCBI Taxonomy" id="765197"/>
    <lineage>
        <taxon>Bacteria</taxon>
        <taxon>Bacillati</taxon>
        <taxon>Actinomycetota</taxon>
        <taxon>Actinomycetes</taxon>
        <taxon>Micromonosporales</taxon>
        <taxon>Micromonosporaceae</taxon>
        <taxon>Planosporangium</taxon>
    </lineage>
</organism>
<reference evidence="2 3" key="1">
    <citation type="submission" date="2020-03" db="EMBL/GenBank/DDBJ databases">
        <title>WGS of the type strain of Planosporangium spp.</title>
        <authorList>
            <person name="Thawai C."/>
        </authorList>
    </citation>
    <scope>NUCLEOTIDE SEQUENCE [LARGE SCALE GENOMIC DNA]</scope>
    <source>
        <strain evidence="2 3">TBRC 5610</strain>
    </source>
</reference>
<accession>A0ABX0Y0Q4</accession>
<dbReference type="RefSeq" id="WP_167926832.1">
    <property type="nucleotide sequence ID" value="NZ_JAATVY010000014.1"/>
</dbReference>
<sequence>MRKACHLLGRHWCELGQAVQQGAALVEGDLDQATVADGAEHAKIVEDTVGEGVGGMGADASTRLLEGSSPDHVTL</sequence>
<gene>
    <name evidence="2" type="ORF">HC031_19740</name>
</gene>
<protein>
    <submittedName>
        <fullName evidence="2">Uncharacterized protein</fullName>
    </submittedName>
</protein>
<evidence type="ECO:0000313" key="3">
    <source>
        <dbReference type="Proteomes" id="UP000722989"/>
    </source>
</evidence>
<proteinExistence type="predicted"/>
<comment type="caution">
    <text evidence="2">The sequence shown here is derived from an EMBL/GenBank/DDBJ whole genome shotgun (WGS) entry which is preliminary data.</text>
</comment>
<dbReference type="EMBL" id="JAATVY010000014">
    <property type="protein sequence ID" value="NJC71931.1"/>
    <property type="molecule type" value="Genomic_DNA"/>
</dbReference>
<evidence type="ECO:0000256" key="1">
    <source>
        <dbReference type="SAM" id="MobiDB-lite"/>
    </source>
</evidence>